<dbReference type="InterPro" id="IPR011991">
    <property type="entry name" value="ArsR-like_HTH"/>
</dbReference>
<gene>
    <name evidence="3" type="ORF">P4R38_01650</name>
</gene>
<dbReference type="PANTHER" id="PTHR18964:SF173">
    <property type="entry name" value="GLUCOKINASE"/>
    <property type="match status" value="1"/>
</dbReference>
<protein>
    <submittedName>
        <fullName evidence="3">ROK family transcriptional regulator</fullName>
    </submittedName>
</protein>
<evidence type="ECO:0000256" key="2">
    <source>
        <dbReference type="SAM" id="MobiDB-lite"/>
    </source>
</evidence>
<dbReference type="InterPro" id="IPR036388">
    <property type="entry name" value="WH-like_DNA-bd_sf"/>
</dbReference>
<dbReference type="RefSeq" id="WP_277190766.1">
    <property type="nucleotide sequence ID" value="NZ_JAROAV010000007.1"/>
</dbReference>
<organism evidence="3 4">
    <name type="scientific">Luteipulveratus flavus</name>
    <dbReference type="NCBI Taxonomy" id="3031728"/>
    <lineage>
        <taxon>Bacteria</taxon>
        <taxon>Bacillati</taxon>
        <taxon>Actinomycetota</taxon>
        <taxon>Actinomycetes</taxon>
        <taxon>Micrococcales</taxon>
        <taxon>Dermacoccaceae</taxon>
        <taxon>Luteipulveratus</taxon>
    </lineage>
</organism>
<reference evidence="3 4" key="1">
    <citation type="submission" date="2023-03" db="EMBL/GenBank/DDBJ databases">
        <title>YIM 133296 draft genome.</title>
        <authorList>
            <person name="Xiong L."/>
        </authorList>
    </citation>
    <scope>NUCLEOTIDE SEQUENCE [LARGE SCALE GENOMIC DNA]</scope>
    <source>
        <strain evidence="3 4">YIM 133296</strain>
    </source>
</reference>
<evidence type="ECO:0000313" key="4">
    <source>
        <dbReference type="Proteomes" id="UP001528912"/>
    </source>
</evidence>
<sequence length="395" mass="41133">MSPSEVGALARLRATNRRAVMRALTQHGPSSRADLARRTGLSPTTVSGIVRDLLADGVLSQQDERGRPHKGGSGRPPRLLTLSAQRGAVAGIDIGHRHVRVAVADHVGRIAHELERRVDSDERGPRTMDVACELLDEALGAADAGALTAVGLSVPAPIDRRSARISTGILPGWRGVVPVEDLAARVNVPVTADNDANLGALAEVHHGAARRSQHVVYLKLASGVGAGLVIGRQVFRGATGHAGEIGHVRVQEHGTVCRCGSRGCLETEVSVPRLIELLQPAYDLPLDVDTVRALERDGDAGVRRVLEDAGATVGRVVADLCNAVNPSLVVVGGPFGGSTALHRGLQAALDRYAQPDIAHAVSIVPGELGTEAQVRGAIALALAGLIQQRDAAPIG</sequence>
<evidence type="ECO:0000313" key="3">
    <source>
        <dbReference type="EMBL" id="MDF8262946.1"/>
    </source>
</evidence>
<comment type="similarity">
    <text evidence="1">Belongs to the ROK (NagC/XylR) family.</text>
</comment>
<dbReference type="Gene3D" id="3.30.420.40">
    <property type="match status" value="2"/>
</dbReference>
<dbReference type="Pfam" id="PF00480">
    <property type="entry name" value="ROK"/>
    <property type="match status" value="1"/>
</dbReference>
<dbReference type="Gene3D" id="1.10.10.10">
    <property type="entry name" value="Winged helix-like DNA-binding domain superfamily/Winged helix DNA-binding domain"/>
    <property type="match status" value="1"/>
</dbReference>
<dbReference type="EMBL" id="JAROAV010000007">
    <property type="protein sequence ID" value="MDF8262946.1"/>
    <property type="molecule type" value="Genomic_DNA"/>
</dbReference>
<dbReference type="InterPro" id="IPR043129">
    <property type="entry name" value="ATPase_NBD"/>
</dbReference>
<comment type="caution">
    <text evidence="3">The sequence shown here is derived from an EMBL/GenBank/DDBJ whole genome shotgun (WGS) entry which is preliminary data.</text>
</comment>
<dbReference type="Pfam" id="PF13412">
    <property type="entry name" value="HTH_24"/>
    <property type="match status" value="1"/>
</dbReference>
<dbReference type="PROSITE" id="PS01125">
    <property type="entry name" value="ROK"/>
    <property type="match status" value="1"/>
</dbReference>
<dbReference type="InterPro" id="IPR049874">
    <property type="entry name" value="ROK_cs"/>
</dbReference>
<feature type="region of interest" description="Disordered" evidence="2">
    <location>
        <begin position="59"/>
        <end position="79"/>
    </location>
</feature>
<dbReference type="InterPro" id="IPR000600">
    <property type="entry name" value="ROK"/>
</dbReference>
<dbReference type="InterPro" id="IPR036390">
    <property type="entry name" value="WH_DNA-bd_sf"/>
</dbReference>
<dbReference type="CDD" id="cd00090">
    <property type="entry name" value="HTH_ARSR"/>
    <property type="match status" value="1"/>
</dbReference>
<keyword evidence="4" id="KW-1185">Reference proteome</keyword>
<accession>A0ABT6C6Q9</accession>
<name>A0ABT6C6Q9_9MICO</name>
<dbReference type="Proteomes" id="UP001528912">
    <property type="component" value="Unassembled WGS sequence"/>
</dbReference>
<evidence type="ECO:0000256" key="1">
    <source>
        <dbReference type="ARBA" id="ARBA00006479"/>
    </source>
</evidence>
<proteinExistence type="inferred from homology"/>
<dbReference type="SUPFAM" id="SSF53067">
    <property type="entry name" value="Actin-like ATPase domain"/>
    <property type="match status" value="1"/>
</dbReference>
<dbReference type="PANTHER" id="PTHR18964">
    <property type="entry name" value="ROK (REPRESSOR, ORF, KINASE) FAMILY"/>
    <property type="match status" value="1"/>
</dbReference>
<dbReference type="SUPFAM" id="SSF46785">
    <property type="entry name" value="Winged helix' DNA-binding domain"/>
    <property type="match status" value="1"/>
</dbReference>